<dbReference type="RefSeq" id="WP_118257011.1">
    <property type="nucleotide sequence ID" value="NZ_QRKN01000001.1"/>
</dbReference>
<dbReference type="Proteomes" id="UP000285865">
    <property type="component" value="Unassembled WGS sequence"/>
</dbReference>
<dbReference type="EMBL" id="QRKN01000001">
    <property type="protein sequence ID" value="RHI25409.1"/>
    <property type="molecule type" value="Genomic_DNA"/>
</dbReference>
<gene>
    <name evidence="1" type="ORF">DW172_01575</name>
</gene>
<sequence>MKKIPMTQEDRDYFKSGVKTLCGIEVIQAKNIINDPELKVVFTSEDLDFMNKELGRQAGAVFARILRAIKKMDFKEAQRVLTGGKNK</sequence>
<comment type="caution">
    <text evidence="1">The sequence shown here is derived from an EMBL/GenBank/DDBJ whole genome shotgun (WGS) entry which is preliminary data.</text>
</comment>
<reference evidence="1 2" key="1">
    <citation type="submission" date="2018-08" db="EMBL/GenBank/DDBJ databases">
        <title>A genome reference for cultivated species of the human gut microbiota.</title>
        <authorList>
            <person name="Zou Y."/>
            <person name="Xue W."/>
            <person name="Luo G."/>
        </authorList>
    </citation>
    <scope>NUCLEOTIDE SEQUENCE [LARGE SCALE GENOMIC DNA]</scope>
    <source>
        <strain evidence="1 2">AM16-11</strain>
    </source>
</reference>
<name>A0A414ZQ55_9FIRM</name>
<evidence type="ECO:0000313" key="1">
    <source>
        <dbReference type="EMBL" id="RHI25409.1"/>
    </source>
</evidence>
<protein>
    <submittedName>
        <fullName evidence="1">Uncharacterized protein</fullName>
    </submittedName>
</protein>
<evidence type="ECO:0000313" key="2">
    <source>
        <dbReference type="Proteomes" id="UP000285865"/>
    </source>
</evidence>
<dbReference type="AlphaFoldDB" id="A0A414ZQ55"/>
<organism evidence="1 2">
    <name type="scientific">Agathobacter rectalis</name>
    <dbReference type="NCBI Taxonomy" id="39491"/>
    <lineage>
        <taxon>Bacteria</taxon>
        <taxon>Bacillati</taxon>
        <taxon>Bacillota</taxon>
        <taxon>Clostridia</taxon>
        <taxon>Lachnospirales</taxon>
        <taxon>Lachnospiraceae</taxon>
        <taxon>Agathobacter</taxon>
    </lineage>
</organism>
<accession>A0A414ZQ55</accession>
<proteinExistence type="predicted"/>